<reference evidence="3" key="1">
    <citation type="journal article" date="2016" name="Nat. Commun.">
        <title>The channel catfish genome sequence provides insights into the evolution of scale formation in teleosts.</title>
        <authorList>
            <person name="Liu Z."/>
            <person name="Liu S."/>
            <person name="Yao J."/>
            <person name="Bao L."/>
            <person name="Zhang J."/>
            <person name="Li Y."/>
            <person name="Jiang C."/>
            <person name="Sun L."/>
            <person name="Wang R."/>
            <person name="Zhang Y."/>
            <person name="Zhou T."/>
            <person name="Zeng Q."/>
            <person name="Fu Q."/>
            <person name="Gao S."/>
            <person name="Li N."/>
            <person name="Koren S."/>
            <person name="Jiang Y."/>
            <person name="Zimin A."/>
            <person name="Xu P."/>
            <person name="Phillippy A.M."/>
            <person name="Geng X."/>
            <person name="Song L."/>
            <person name="Sun F."/>
            <person name="Li C."/>
            <person name="Wang X."/>
            <person name="Chen A."/>
            <person name="Jin Y."/>
            <person name="Yuan Z."/>
            <person name="Yang Y."/>
            <person name="Tan S."/>
            <person name="Peatman E."/>
            <person name="Lu J."/>
            <person name="Qin Z."/>
            <person name="Dunham R."/>
            <person name="Li Z."/>
            <person name="Sonstegard T."/>
            <person name="Feng J."/>
            <person name="Danzmann R.G."/>
            <person name="Schroeder S."/>
            <person name="Scheffler B."/>
            <person name="Duke M.V."/>
            <person name="Ballard L."/>
            <person name="Kucuktas H."/>
            <person name="Kaltenboeck L."/>
            <person name="Liu H."/>
            <person name="Armbruster J."/>
            <person name="Xie Y."/>
            <person name="Kirby M.L."/>
            <person name="Tian Y."/>
            <person name="Flanagan M.E."/>
            <person name="Mu W."/>
            <person name="Waldbieser G.C."/>
        </authorList>
    </citation>
    <scope>NUCLEOTIDE SEQUENCE [LARGE SCALE GENOMIC DNA]</scope>
    <source>
        <strain evidence="3">SDA103</strain>
    </source>
</reference>
<feature type="region of interest" description="Disordered" evidence="1">
    <location>
        <begin position="804"/>
        <end position="825"/>
    </location>
</feature>
<proteinExistence type="predicted"/>
<organism evidence="3 4">
    <name type="scientific">Ictalurus punctatus</name>
    <name type="common">Channel catfish</name>
    <name type="synonym">Silurus punctatus</name>
    <dbReference type="NCBI Taxonomy" id="7998"/>
    <lineage>
        <taxon>Eukaryota</taxon>
        <taxon>Metazoa</taxon>
        <taxon>Chordata</taxon>
        <taxon>Craniata</taxon>
        <taxon>Vertebrata</taxon>
        <taxon>Euteleostomi</taxon>
        <taxon>Actinopterygii</taxon>
        <taxon>Neopterygii</taxon>
        <taxon>Teleostei</taxon>
        <taxon>Ostariophysi</taxon>
        <taxon>Siluriformes</taxon>
        <taxon>Ictaluridae</taxon>
        <taxon>Ictalurus</taxon>
    </lineage>
</organism>
<feature type="region of interest" description="Disordered" evidence="1">
    <location>
        <begin position="316"/>
        <end position="335"/>
    </location>
</feature>
<feature type="region of interest" description="Disordered" evidence="1">
    <location>
        <begin position="560"/>
        <end position="581"/>
    </location>
</feature>
<evidence type="ECO:0000313" key="4">
    <source>
        <dbReference type="RefSeq" id="XP_053543060.1"/>
    </source>
</evidence>
<reference evidence="4" key="2">
    <citation type="submission" date="2025-08" db="UniProtKB">
        <authorList>
            <consortium name="RefSeq"/>
        </authorList>
    </citation>
    <scope>IDENTIFICATION</scope>
    <source>
        <tissue evidence="4">Blood</tissue>
    </source>
</reference>
<feature type="compositionally biased region" description="Low complexity" evidence="1">
    <location>
        <begin position="414"/>
        <end position="449"/>
    </location>
</feature>
<feature type="chain" id="PRO_5039892842" evidence="2">
    <location>
        <begin position="24"/>
        <end position="1238"/>
    </location>
</feature>
<keyword evidence="2" id="KW-0732">Signal</keyword>
<evidence type="ECO:0000313" key="3">
    <source>
        <dbReference type="Proteomes" id="UP000221080"/>
    </source>
</evidence>
<feature type="compositionally biased region" description="Low complexity" evidence="1">
    <location>
        <begin position="907"/>
        <end position="935"/>
    </location>
</feature>
<feature type="signal peptide" evidence="2">
    <location>
        <begin position="1"/>
        <end position="23"/>
    </location>
</feature>
<dbReference type="KEGG" id="ipu:128635246"/>
<feature type="compositionally biased region" description="Low complexity" evidence="1">
    <location>
        <begin position="240"/>
        <end position="260"/>
    </location>
</feature>
<evidence type="ECO:0000256" key="1">
    <source>
        <dbReference type="SAM" id="MobiDB-lite"/>
    </source>
</evidence>
<feature type="region of interest" description="Disordered" evidence="1">
    <location>
        <begin position="907"/>
        <end position="942"/>
    </location>
</feature>
<feature type="region of interest" description="Disordered" evidence="1">
    <location>
        <begin position="730"/>
        <end position="764"/>
    </location>
</feature>
<feature type="region of interest" description="Disordered" evidence="1">
    <location>
        <begin position="290"/>
        <end position="310"/>
    </location>
</feature>
<feature type="region of interest" description="Disordered" evidence="1">
    <location>
        <begin position="143"/>
        <end position="195"/>
    </location>
</feature>
<feature type="compositionally biased region" description="Low complexity" evidence="1">
    <location>
        <begin position="740"/>
        <end position="757"/>
    </location>
</feature>
<feature type="region of interest" description="Disordered" evidence="1">
    <location>
        <begin position="232"/>
        <end position="260"/>
    </location>
</feature>
<accession>A0A9F7RLH1</accession>
<dbReference type="OrthoDB" id="8986014at2759"/>
<gene>
    <name evidence="4" type="primary">LOC128635246</name>
</gene>
<dbReference type="AlphaFoldDB" id="A0A9F7RLH1"/>
<keyword evidence="3" id="KW-1185">Reference proteome</keyword>
<evidence type="ECO:0000256" key="2">
    <source>
        <dbReference type="SAM" id="SignalP"/>
    </source>
</evidence>
<feature type="compositionally biased region" description="Polar residues" evidence="1">
    <location>
        <begin position="143"/>
        <end position="157"/>
    </location>
</feature>
<feature type="compositionally biased region" description="Low complexity" evidence="1">
    <location>
        <begin position="172"/>
        <end position="192"/>
    </location>
</feature>
<protein>
    <submittedName>
        <fullName evidence="4">Mucin-5AC-like</fullName>
    </submittedName>
</protein>
<dbReference type="RefSeq" id="XP_053543060.1">
    <property type="nucleotide sequence ID" value="XM_053687085.1"/>
</dbReference>
<feature type="region of interest" description="Disordered" evidence="1">
    <location>
        <begin position="414"/>
        <end position="456"/>
    </location>
</feature>
<feature type="region of interest" description="Disordered" evidence="1">
    <location>
        <begin position="473"/>
        <end position="513"/>
    </location>
</feature>
<feature type="compositionally biased region" description="Polar residues" evidence="1">
    <location>
        <begin position="730"/>
        <end position="739"/>
    </location>
</feature>
<dbReference type="GeneID" id="128635246"/>
<feature type="compositionally biased region" description="Low complexity" evidence="1">
    <location>
        <begin position="473"/>
        <end position="502"/>
    </location>
</feature>
<name>A0A9F7RLH1_ICTPU</name>
<dbReference type="Proteomes" id="UP000221080">
    <property type="component" value="Chromosome 16"/>
</dbReference>
<sequence>MSWAMKGLHLIFIALVLWRDTSGFGVWNTTSVVDWQAGRSNATWNQNFHFATPVQALELLSRKSANGNVDGGNSSSFSYTSEVQTAQQDSSFVQSSGGAAQGKPVLNAQGQATPMVQPQDNLMTQSSRLYWFESLKPENCGTLLSQSWPQKGQNNGGFQRPSRFQFGGTANQTSGSQTQSSYQPSTTTQVQTGESIAQPESFGASASYPSQTSGMYSVVQGPLIASSSQMPGFHIQSSYQPGTTTQVQTGQSASTSQAQSSGASTLYQGISSGRYLTSLGHIIPSSSQSVVTTNQTSGSQTQSSYQPSTTTLLQTGQPVLPQSQPSGASASYPSQTSGVYNIAQRPLTATLSEIPGFHIQSSYQPGTTTLLQTGQSASTSQAQSSGASTLYQGISSGRYLTSLGHIIPSSSQSVVTTNQTSGSQTQSSYQPGTTTLLQTGQSASTSQALGSHGAAPSGHAKWYTIVQGQTIPSSQASGSQTQSSYQPGTTTQVQTGQSASTSRAQSSGASTLYPGIRRNVTSLGHGFPYSTQSVVTANQTSGSQTQSSYQPSTTTLLQTGQPVLPQSQPSGASAPYPSQTSGVYNIAQRPLTATLSEIPGFHIQSSYQPGTTTLLQTGQSASTSQAQSSGASTLYQGISSGRYLTSLGHIIPSSSQSVVTTNQTSGSQTQSSYQPGTTTLLQTAQSAPTSQAQSSGASTLYQGIRRNVTSLGHGFPYSTQSVVTANQTSGAQTQSSYQPGTTTLLQTGQSASTSQALGSHGAAPSGHAKWYTIVQGQTIPSSQASGSQTQSSYQPSTTTLLQTGQPVLPQSQPSGASAPYPSQTSGVYNIAQRPLTATLSEIPGFHIQSSYQPGTTTLLQTGQSASTSQAQSSGASTLYQGIRRNVTSLGHGFPYSTQSVVTANQTSGSQTQSSYQPGTTTLLQTGQSASTSQALGSHGAAPSGHAKWYTIVQGQTIPSSQASGSQTPSSYQPSTTTLLQTGLSASTSQAQSSGASTFYQGISSGRYLTSLGQSIPSSSHSVVTTNKISGLQDQSFQPDTTTNALVGQSASTSLAHGNFQAPNWHTITPPRFHNLLRNVSVSQSLSSDPQTRTINNILPFLNQSAGTSAMSQNNVQTPAFHTSSHFSPVPQTVATPPVSLPKPCRQTQCSMVESAIASIASSQTSPRVATSSQGTGSFAAVPIPGTSQNFAGIDFQGTLPVHDQYSSVCNFPFGFCNSPQGAANNKFVRSQSVQTHNL</sequence>